<organism evidence="4 5">
    <name type="scientific">Gracilibacillus ureilyticus</name>
    <dbReference type="NCBI Taxonomy" id="531814"/>
    <lineage>
        <taxon>Bacteria</taxon>
        <taxon>Bacillati</taxon>
        <taxon>Bacillota</taxon>
        <taxon>Bacilli</taxon>
        <taxon>Bacillales</taxon>
        <taxon>Bacillaceae</taxon>
        <taxon>Gracilibacillus</taxon>
    </lineage>
</organism>
<feature type="compositionally biased region" description="Polar residues" evidence="1">
    <location>
        <begin position="868"/>
        <end position="888"/>
    </location>
</feature>
<dbReference type="EMBL" id="FOGL01000015">
    <property type="protein sequence ID" value="SES01755.1"/>
    <property type="molecule type" value="Genomic_DNA"/>
</dbReference>
<dbReference type="PROSITE" id="PS50234">
    <property type="entry name" value="VWFA"/>
    <property type="match status" value="1"/>
</dbReference>
<gene>
    <name evidence="4" type="ORF">SAMN04487944_11540</name>
</gene>
<feature type="transmembrane region" description="Helical" evidence="2">
    <location>
        <begin position="37"/>
        <end position="61"/>
    </location>
</feature>
<feature type="transmembrane region" description="Helical" evidence="2">
    <location>
        <begin position="7"/>
        <end position="25"/>
    </location>
</feature>
<feature type="transmembrane region" description="Helical" evidence="2">
    <location>
        <begin position="817"/>
        <end position="835"/>
    </location>
</feature>
<dbReference type="PANTHER" id="PTHR37947:SF2">
    <property type="entry name" value="VON WILLEBRAND FACTOR TYPE A"/>
    <property type="match status" value="1"/>
</dbReference>
<dbReference type="AlphaFoldDB" id="A0A1H9TX08"/>
<evidence type="ECO:0000313" key="4">
    <source>
        <dbReference type="EMBL" id="SES01755.1"/>
    </source>
</evidence>
<evidence type="ECO:0000256" key="1">
    <source>
        <dbReference type="SAM" id="MobiDB-lite"/>
    </source>
</evidence>
<keyword evidence="2" id="KW-1133">Transmembrane helix</keyword>
<keyword evidence="2" id="KW-0812">Transmembrane</keyword>
<dbReference type="Gene3D" id="3.40.50.880">
    <property type="match status" value="2"/>
</dbReference>
<keyword evidence="2" id="KW-0472">Membrane</keyword>
<dbReference type="SMART" id="SM00327">
    <property type="entry name" value="VWA"/>
    <property type="match status" value="2"/>
</dbReference>
<feature type="compositionally biased region" description="Basic and acidic residues" evidence="1">
    <location>
        <begin position="857"/>
        <end position="867"/>
    </location>
</feature>
<dbReference type="OrthoDB" id="9781333at2"/>
<keyword evidence="5" id="KW-1185">Reference proteome</keyword>
<reference evidence="4 5" key="1">
    <citation type="submission" date="2016-10" db="EMBL/GenBank/DDBJ databases">
        <authorList>
            <person name="de Groot N.N."/>
        </authorList>
    </citation>
    <scope>NUCLEOTIDE SEQUENCE [LARGE SCALE GENOMIC DNA]</scope>
    <source>
        <strain evidence="4 5">CGMCC 1.7727</strain>
    </source>
</reference>
<evidence type="ECO:0000313" key="5">
    <source>
        <dbReference type="Proteomes" id="UP000199687"/>
    </source>
</evidence>
<dbReference type="PANTHER" id="PTHR37947">
    <property type="entry name" value="BLL2462 PROTEIN"/>
    <property type="match status" value="1"/>
</dbReference>
<feature type="region of interest" description="Disordered" evidence="1">
    <location>
        <begin position="857"/>
        <end position="944"/>
    </location>
</feature>
<dbReference type="Proteomes" id="UP000199687">
    <property type="component" value="Unassembled WGS sequence"/>
</dbReference>
<dbReference type="CDD" id="cd00198">
    <property type="entry name" value="vWFA"/>
    <property type="match status" value="1"/>
</dbReference>
<evidence type="ECO:0000259" key="3">
    <source>
        <dbReference type="PROSITE" id="PS50234"/>
    </source>
</evidence>
<dbReference type="STRING" id="531814.SAMN04487944_11540"/>
<dbReference type="Pfam" id="PF00092">
    <property type="entry name" value="VWA"/>
    <property type="match status" value="1"/>
</dbReference>
<sequence>MAFQVDNPLWLLGFIPAAVVLYLYWKSNSTLAGGRKIVLTVLRTLVFTLVILALAGIQILWPIQQLATVFVVDRSYSLGDNEKNALEQVNDAVDQKALEDQAGIISLAREAVVETPLSNHVDGINSFQTEMNQSYSNLASGLQLAGSMFSSGDKGRVVLLTDGNENIGDAVRQASYLKRRDYVVDVLPFSTVYKEDVAITSFDVPENIYLGEQAPMSVTIDSSMDTTSQIRISKDGETIIDQTVEINEGSNQMSFQHLISDDGFHTFHAEIVSEGDQVVENNQLSAFAETKGLPHVLIVEGKSDAAANMEKALNASAVQVETIPPELLPVQLSNFLKYDSIIFSNVSAHMVTAEQMELIERAVQDFGVGFVMTGGDQSFGVGGYFKTPIEKLMPVDMDLQGKNELPSLGLSIVLDKSGSMSGTKIALAREAAARSVALLREKDTLGVTAFDSVPWEVVELGPINDKEEVENKIRSITASGGTDIFTPLSQSYEEMKPLELKRKHVILLTDGQSATSMNYREMIEEARESGITLSTVAIGMEADGLLLEEMAELGGGRFYQVQNNSTIPTILSRETAMVTRTYIEDNPFYPAVSNGYGWGAYFENGVPQMNAYIATTPKGRAQQILTSEKGDPVLARWQYGLGKTVAWTSDLSGEWAGDWPAWENWSPIWNDIITWTFPQYQKQSYQISKKIEGNQVTLNVTSADSNPASLQANLVSETGEEVAFNLEPKAPGEYEGTFEADESGVYFLQITEQQNGEAVSSFKTGVVVPYSEEYTFKPANEHVMEEIASAGGGQVLENLDNSFSPDGLPPRYDRQDLFYLFLSLALVLFMLDVAVRRFRISSAFVNTISSNIENRRTKVSEGTDKRASQLSQLKKASTKNTAKQSMPASTEKKQPDPLKNVTAKRKTESPRPVAKSGNGKNNNGGESREEKMARLLNAKKRGKK</sequence>
<dbReference type="SUPFAM" id="SSF53300">
    <property type="entry name" value="vWA-like"/>
    <property type="match status" value="2"/>
</dbReference>
<name>A0A1H9TX08_9BACI</name>
<dbReference type="RefSeq" id="WP_089742230.1">
    <property type="nucleotide sequence ID" value="NZ_FOGL01000015.1"/>
</dbReference>
<accession>A0A1H9TX08</accession>
<dbReference type="InterPro" id="IPR036465">
    <property type="entry name" value="vWFA_dom_sf"/>
</dbReference>
<dbReference type="InterPro" id="IPR002035">
    <property type="entry name" value="VWF_A"/>
</dbReference>
<dbReference type="Pfam" id="PF13519">
    <property type="entry name" value="VWA_2"/>
    <property type="match status" value="1"/>
</dbReference>
<protein>
    <submittedName>
        <fullName evidence="4">von Willebrand factor type A domain-containing protein</fullName>
    </submittedName>
</protein>
<dbReference type="SUPFAM" id="SSF52317">
    <property type="entry name" value="Class I glutamine amidotransferase-like"/>
    <property type="match status" value="1"/>
</dbReference>
<feature type="domain" description="VWFA" evidence="3">
    <location>
        <begin position="409"/>
        <end position="574"/>
    </location>
</feature>
<evidence type="ECO:0000256" key="2">
    <source>
        <dbReference type="SAM" id="Phobius"/>
    </source>
</evidence>
<dbReference type="InterPro" id="IPR029062">
    <property type="entry name" value="Class_I_gatase-like"/>
</dbReference>
<dbReference type="Gene3D" id="3.40.50.410">
    <property type="entry name" value="von Willebrand factor, type A domain"/>
    <property type="match status" value="1"/>
</dbReference>
<proteinExistence type="predicted"/>